<dbReference type="EMBL" id="CP062983">
    <property type="protein sequence ID" value="QPC81031.1"/>
    <property type="molecule type" value="Genomic_DNA"/>
</dbReference>
<dbReference type="RefSeq" id="WP_195169104.1">
    <property type="nucleotide sequence ID" value="NZ_CP062983.1"/>
</dbReference>
<gene>
    <name evidence="2" type="ORF">G4Y79_15105</name>
</gene>
<dbReference type="AlphaFoldDB" id="A0A7S8ID03"/>
<dbReference type="KEGG" id="pmet:G4Y79_15105"/>
<evidence type="ECO:0000313" key="2">
    <source>
        <dbReference type="EMBL" id="QPC81031.1"/>
    </source>
</evidence>
<keyword evidence="3" id="KW-1185">Reference proteome</keyword>
<accession>A0A7S8ID03</accession>
<proteinExistence type="predicted"/>
<evidence type="ECO:0000256" key="1">
    <source>
        <dbReference type="SAM" id="MobiDB-lite"/>
    </source>
</evidence>
<protein>
    <submittedName>
        <fullName evidence="2">Uncharacterized protein</fullName>
    </submittedName>
</protein>
<dbReference type="Proteomes" id="UP000594468">
    <property type="component" value="Chromosome"/>
</dbReference>
<evidence type="ECO:0000313" key="3">
    <source>
        <dbReference type="Proteomes" id="UP000594468"/>
    </source>
</evidence>
<reference evidence="2 3" key="1">
    <citation type="submission" date="2020-02" db="EMBL/GenBank/DDBJ databases">
        <authorList>
            <person name="Zheng R.K."/>
            <person name="Sun C.M."/>
        </authorList>
    </citation>
    <scope>NUCLEOTIDE SEQUENCE [LARGE SCALE GENOMIC DNA]</scope>
    <source>
        <strain evidence="3">rifampicinis</strain>
    </source>
</reference>
<organism evidence="2 3">
    <name type="scientific">Phototrophicus methaneseepsis</name>
    <dbReference type="NCBI Taxonomy" id="2710758"/>
    <lineage>
        <taxon>Bacteria</taxon>
        <taxon>Bacillati</taxon>
        <taxon>Chloroflexota</taxon>
        <taxon>Candidatus Thermofontia</taxon>
        <taxon>Phototrophicales</taxon>
        <taxon>Phototrophicaceae</taxon>
        <taxon>Phototrophicus</taxon>
    </lineage>
</organism>
<feature type="region of interest" description="Disordered" evidence="1">
    <location>
        <begin position="1"/>
        <end position="22"/>
    </location>
</feature>
<sequence length="203" mass="23090">MSESNKDVTVTNGNKDHTQAPLQPLLPIDDEEFENSLKVGDVVLLHQIRNKVIEFNANNTQVLLGKWLDGMYHEIWHPMKQVVGEGEQVVDDDTKVPDPTATSEVEMPQDRPGEHVKTLVQAIVTATQIEEADRQIELMIAEGYILGSEQIIWDHDVDGLVRVVRFVKPFVHPADRELNQLYDQLYGMVVSLDNVIRRRTTTQ</sequence>
<name>A0A7S8ID03_9CHLR</name>